<accession>A0A923H8J8</accession>
<evidence type="ECO:0000313" key="3">
    <source>
        <dbReference type="Proteomes" id="UP000656244"/>
    </source>
</evidence>
<evidence type="ECO:0000313" key="2">
    <source>
        <dbReference type="EMBL" id="MBC3758500.1"/>
    </source>
</evidence>
<keyword evidence="1" id="KW-1133">Transmembrane helix</keyword>
<evidence type="ECO:0000256" key="1">
    <source>
        <dbReference type="SAM" id="Phobius"/>
    </source>
</evidence>
<protein>
    <submittedName>
        <fullName evidence="2">Uncharacterized protein</fullName>
    </submittedName>
</protein>
<feature type="transmembrane region" description="Helical" evidence="1">
    <location>
        <begin position="41"/>
        <end position="74"/>
    </location>
</feature>
<dbReference type="AlphaFoldDB" id="A0A923H8J8"/>
<dbReference type="RefSeq" id="WP_186561430.1">
    <property type="nucleotide sequence ID" value="NZ_JACNMF010000002.1"/>
</dbReference>
<feature type="transmembrane region" description="Helical" evidence="1">
    <location>
        <begin position="320"/>
        <end position="339"/>
    </location>
</feature>
<reference evidence="2" key="1">
    <citation type="submission" date="2020-08" db="EMBL/GenBank/DDBJ databases">
        <title>Hyunsoonleella sp. strain SJ7 genome sequencing and assembly.</title>
        <authorList>
            <person name="Kim I."/>
        </authorList>
    </citation>
    <scope>NUCLEOTIDE SEQUENCE</scope>
    <source>
        <strain evidence="2">SJ7</strain>
    </source>
</reference>
<gene>
    <name evidence="2" type="ORF">H7U19_08800</name>
</gene>
<comment type="caution">
    <text evidence="2">The sequence shown here is derived from an EMBL/GenBank/DDBJ whole genome shotgun (WGS) entry which is preliminary data.</text>
</comment>
<name>A0A923H8J8_9FLAO</name>
<organism evidence="2 3">
    <name type="scientific">Hyunsoonleella aquatilis</name>
    <dbReference type="NCBI Taxonomy" id="2762758"/>
    <lineage>
        <taxon>Bacteria</taxon>
        <taxon>Pseudomonadati</taxon>
        <taxon>Bacteroidota</taxon>
        <taxon>Flavobacteriia</taxon>
        <taxon>Flavobacteriales</taxon>
        <taxon>Flavobacteriaceae</taxon>
    </lineage>
</organism>
<dbReference type="Proteomes" id="UP000656244">
    <property type="component" value="Unassembled WGS sequence"/>
</dbReference>
<dbReference type="EMBL" id="JACNMF010000002">
    <property type="protein sequence ID" value="MBC3758500.1"/>
    <property type="molecule type" value="Genomic_DNA"/>
</dbReference>
<keyword evidence="1" id="KW-0812">Transmembrane</keyword>
<sequence>MNKELPQQPQQSEEVDLIKLFKLIGDAFDRLFKSFKSVLYWIFELFIFALKAIIANFKIIGISMLIAAVIGYALEKTRAPVYTSDMLVRPYFDSKFQLITNVNYYNALISDKDYDQLSGIFGIDNIAAKQILEFDITPGPETENDRILEYEEFIKQVDSVRAQSIYFDEFIENRSIYSGSIYQITVKSFKKDIFRSLEGGLNKTFENTYSKKKRQIRDSLISIDRERVINSLKEVDSLKEVYIEVLKNESNAAGKGTITLKDGMSLVQERVKTKEYELLDKELELRQALTRLDSQKIEEDEFFDTISSFQDVGSLYTSLWAKYSIIFPILAFLFLVFVYTTKKIILFVKNYEA</sequence>
<proteinExistence type="predicted"/>
<keyword evidence="3" id="KW-1185">Reference proteome</keyword>
<keyword evidence="1" id="KW-0472">Membrane</keyword>